<gene>
    <name evidence="1" type="ORF">SZ25_00087</name>
</gene>
<protein>
    <submittedName>
        <fullName evidence="1">Uncharacterized protein</fullName>
    </submittedName>
</protein>
<comment type="caution">
    <text evidence="1">The sequence shown here is derived from an EMBL/GenBank/DDBJ whole genome shotgun (WGS) entry which is preliminary data.</text>
</comment>
<evidence type="ECO:0000313" key="1">
    <source>
        <dbReference type="EMBL" id="KKB96813.1"/>
    </source>
</evidence>
<proteinExistence type="predicted"/>
<reference evidence="1 2" key="1">
    <citation type="submission" date="2015-02" db="EMBL/GenBank/DDBJ databases">
        <title>Single cell genomics of a rare environmental alphaproteobacterium provides unique insights into Rickettsiaceae evolution.</title>
        <authorList>
            <person name="Martijn J."/>
            <person name="Schulz F."/>
            <person name="Zaremba-Niedzwiedzka K."/>
            <person name="Viklund J."/>
            <person name="Stepanauskas R."/>
            <person name="Andersson S.G.E."/>
            <person name="Horn M."/>
            <person name="Guy L."/>
            <person name="Ettema T.J.G."/>
        </authorList>
    </citation>
    <scope>NUCLEOTIDE SEQUENCE [LARGE SCALE GENOMIC DNA]</scope>
    <source>
        <strain evidence="1 2">SCGC AAA041-L04</strain>
    </source>
</reference>
<sequence length="187" mass="20512">MNKLQLLATLRGFREKAATLDQNIIGRPELEQVHAADSLEVLIYGINNLEVFYERDLRVVLSYINLVLSGMVYTTLPNYMEQLWNIVSGGLVPYPTAAPVASDIDEKPTVVPVVSDDESDISETATDIMPAILVNPNGTIMSVIPTYVEDDYYDISAWGSDSNSTLRHVITINDPSLLGSLGIGSDH</sequence>
<dbReference type="Proteomes" id="UP000033358">
    <property type="component" value="Unassembled WGS sequence"/>
</dbReference>
<accession>A0A0F5MPS2</accession>
<dbReference type="AlphaFoldDB" id="A0A0F5MPS2"/>
<organism evidence="1 2">
    <name type="scientific">Candidatus Arcanibacter lacustris</name>
    <dbReference type="NCBI Taxonomy" id="1607817"/>
    <lineage>
        <taxon>Bacteria</taxon>
        <taxon>Pseudomonadati</taxon>
        <taxon>Pseudomonadota</taxon>
        <taxon>Alphaproteobacteria</taxon>
        <taxon>Rickettsiales</taxon>
        <taxon>Candidatus Arcanibacter</taxon>
    </lineage>
</organism>
<dbReference type="EMBL" id="JYHA01000021">
    <property type="protein sequence ID" value="KKB96813.1"/>
    <property type="molecule type" value="Genomic_DNA"/>
</dbReference>
<evidence type="ECO:0000313" key="2">
    <source>
        <dbReference type="Proteomes" id="UP000033358"/>
    </source>
</evidence>
<keyword evidence="2" id="KW-1185">Reference proteome</keyword>
<name>A0A0F5MPS2_9RICK</name>